<comment type="caution">
    <text evidence="5">The sequence shown here is derived from an EMBL/GenBank/DDBJ whole genome shotgun (WGS) entry which is preliminary data.</text>
</comment>
<dbReference type="PANTHER" id="PTHR42781">
    <property type="entry name" value="SPERMIDINE/PUTRESCINE IMPORT ATP-BINDING PROTEIN POTA"/>
    <property type="match status" value="1"/>
</dbReference>
<name>A0ABV7ZV60_9GAMM</name>
<organism evidence="5 6">
    <name type="scientific">Saccharospirillum mangrovi</name>
    <dbReference type="NCBI Taxonomy" id="2161747"/>
    <lineage>
        <taxon>Bacteria</taxon>
        <taxon>Pseudomonadati</taxon>
        <taxon>Pseudomonadota</taxon>
        <taxon>Gammaproteobacteria</taxon>
        <taxon>Oceanospirillales</taxon>
        <taxon>Saccharospirillaceae</taxon>
        <taxon>Saccharospirillum</taxon>
    </lineage>
</organism>
<dbReference type="PROSITE" id="PS00211">
    <property type="entry name" value="ABC_TRANSPORTER_1"/>
    <property type="match status" value="1"/>
</dbReference>
<dbReference type="InterPro" id="IPR003439">
    <property type="entry name" value="ABC_transporter-like_ATP-bd"/>
</dbReference>
<keyword evidence="6" id="KW-1185">Reference proteome</keyword>
<dbReference type="PANTHER" id="PTHR42781:SF4">
    <property type="entry name" value="SPERMIDINE_PUTRESCINE IMPORT ATP-BINDING PROTEIN POTA"/>
    <property type="match status" value="1"/>
</dbReference>
<feature type="domain" description="ABC transporter" evidence="4">
    <location>
        <begin position="4"/>
        <end position="238"/>
    </location>
</feature>
<dbReference type="PROSITE" id="PS50893">
    <property type="entry name" value="ABC_TRANSPORTER_2"/>
    <property type="match status" value="1"/>
</dbReference>
<evidence type="ECO:0000259" key="4">
    <source>
        <dbReference type="PROSITE" id="PS50893"/>
    </source>
</evidence>
<keyword evidence="1" id="KW-0813">Transport</keyword>
<dbReference type="Proteomes" id="UP001595617">
    <property type="component" value="Unassembled WGS sequence"/>
</dbReference>
<sequence length="348" mass="39082">MARLSLTNISKIYNGARVVDKLSLEIEPGEFVSLLGPSGCGKSTILRMIAGFEQVDEGQIHHGGNCLSSTQIHVPTEERNFGMVFQSYALWPHMTVEQNIAYPLKIKKIKGEQRTKKVIEALEIVQLNDYAKRYPNQLSGGQRQRVALARSLVCEPEIILLDEPLANLDRHLRESMEITFREFHKRTGATLIYVTHDQTEAMALSDRIAVIKAGKILQWSTPQDIYNKPNTTWIADFIGKGSITNANLTTLKKSLLNEEEIHGAINSHIGNPSHDYKLLIRPQHIAIHDSASAYSLPAIATECLYKGDKYEVFFELSSNDRILAFSDHPISKGTTKHIILKSAWPLEI</sequence>
<dbReference type="InterPro" id="IPR003593">
    <property type="entry name" value="AAA+_ATPase"/>
</dbReference>
<dbReference type="GO" id="GO:0005524">
    <property type="term" value="F:ATP binding"/>
    <property type="evidence" value="ECO:0007669"/>
    <property type="project" value="UniProtKB-KW"/>
</dbReference>
<evidence type="ECO:0000313" key="6">
    <source>
        <dbReference type="Proteomes" id="UP001595617"/>
    </source>
</evidence>
<evidence type="ECO:0000256" key="2">
    <source>
        <dbReference type="ARBA" id="ARBA00022741"/>
    </source>
</evidence>
<dbReference type="Pfam" id="PF00005">
    <property type="entry name" value="ABC_tran"/>
    <property type="match status" value="1"/>
</dbReference>
<reference evidence="6" key="1">
    <citation type="journal article" date="2019" name="Int. J. Syst. Evol. Microbiol.">
        <title>The Global Catalogue of Microorganisms (GCM) 10K type strain sequencing project: providing services to taxonomists for standard genome sequencing and annotation.</title>
        <authorList>
            <consortium name="The Broad Institute Genomics Platform"/>
            <consortium name="The Broad Institute Genome Sequencing Center for Infectious Disease"/>
            <person name="Wu L."/>
            <person name="Ma J."/>
        </authorList>
    </citation>
    <scope>NUCLEOTIDE SEQUENCE [LARGE SCALE GENOMIC DNA]</scope>
    <source>
        <strain evidence="6">IBRC 10765</strain>
    </source>
</reference>
<dbReference type="SMART" id="SM00382">
    <property type="entry name" value="AAA"/>
    <property type="match status" value="1"/>
</dbReference>
<dbReference type="SUPFAM" id="SSF50331">
    <property type="entry name" value="MOP-like"/>
    <property type="match status" value="1"/>
</dbReference>
<dbReference type="RefSeq" id="WP_380693682.1">
    <property type="nucleotide sequence ID" value="NZ_JBHRYR010000002.1"/>
</dbReference>
<proteinExistence type="predicted"/>
<evidence type="ECO:0000256" key="3">
    <source>
        <dbReference type="ARBA" id="ARBA00022840"/>
    </source>
</evidence>
<evidence type="ECO:0000256" key="1">
    <source>
        <dbReference type="ARBA" id="ARBA00022448"/>
    </source>
</evidence>
<dbReference type="InterPro" id="IPR027417">
    <property type="entry name" value="P-loop_NTPase"/>
</dbReference>
<dbReference type="InterPro" id="IPR050093">
    <property type="entry name" value="ABC_SmlMolc_Importer"/>
</dbReference>
<dbReference type="EMBL" id="JBHRYR010000002">
    <property type="protein sequence ID" value="MFC3852021.1"/>
    <property type="molecule type" value="Genomic_DNA"/>
</dbReference>
<dbReference type="SUPFAM" id="SSF52540">
    <property type="entry name" value="P-loop containing nucleoside triphosphate hydrolases"/>
    <property type="match status" value="1"/>
</dbReference>
<dbReference type="InterPro" id="IPR013611">
    <property type="entry name" value="Transp-assoc_OB_typ2"/>
</dbReference>
<evidence type="ECO:0000313" key="5">
    <source>
        <dbReference type="EMBL" id="MFC3852021.1"/>
    </source>
</evidence>
<dbReference type="Pfam" id="PF08402">
    <property type="entry name" value="TOBE_2"/>
    <property type="match status" value="1"/>
</dbReference>
<dbReference type="Gene3D" id="2.40.50.100">
    <property type="match status" value="1"/>
</dbReference>
<accession>A0ABV7ZV60</accession>
<keyword evidence="3 5" id="KW-0067">ATP-binding</keyword>
<gene>
    <name evidence="5" type="ORF">ACFOOG_04155</name>
</gene>
<protein>
    <submittedName>
        <fullName evidence="5">ABC transporter ATP-binding protein</fullName>
    </submittedName>
</protein>
<dbReference type="InterPro" id="IPR017871">
    <property type="entry name" value="ABC_transporter-like_CS"/>
</dbReference>
<dbReference type="Gene3D" id="3.40.50.300">
    <property type="entry name" value="P-loop containing nucleotide triphosphate hydrolases"/>
    <property type="match status" value="1"/>
</dbReference>
<keyword evidence="2" id="KW-0547">Nucleotide-binding</keyword>
<dbReference type="InterPro" id="IPR008995">
    <property type="entry name" value="Mo/tungstate-bd_C_term_dom"/>
</dbReference>